<reference evidence="1 2" key="1">
    <citation type="journal article" date="2008" name="Nature">
        <title>The genome of Laccaria bicolor provides insights into mycorrhizal symbiosis.</title>
        <authorList>
            <person name="Martin F."/>
            <person name="Aerts A."/>
            <person name="Ahren D."/>
            <person name="Brun A."/>
            <person name="Danchin E.G.J."/>
            <person name="Duchaussoy F."/>
            <person name="Gibon J."/>
            <person name="Kohler A."/>
            <person name="Lindquist E."/>
            <person name="Pereda V."/>
            <person name="Salamov A."/>
            <person name="Shapiro H.J."/>
            <person name="Wuyts J."/>
            <person name="Blaudez D."/>
            <person name="Buee M."/>
            <person name="Brokstein P."/>
            <person name="Canbaeck B."/>
            <person name="Cohen D."/>
            <person name="Courty P.E."/>
            <person name="Coutinho P.M."/>
            <person name="Delaruelle C."/>
            <person name="Detter J.C."/>
            <person name="Deveau A."/>
            <person name="DiFazio S."/>
            <person name="Duplessis S."/>
            <person name="Fraissinet-Tachet L."/>
            <person name="Lucic E."/>
            <person name="Frey-Klett P."/>
            <person name="Fourrey C."/>
            <person name="Feussner I."/>
            <person name="Gay G."/>
            <person name="Grimwood J."/>
            <person name="Hoegger P.J."/>
            <person name="Jain P."/>
            <person name="Kilaru S."/>
            <person name="Labbe J."/>
            <person name="Lin Y.C."/>
            <person name="Legue V."/>
            <person name="Le Tacon F."/>
            <person name="Marmeisse R."/>
            <person name="Melayah D."/>
            <person name="Montanini B."/>
            <person name="Muratet M."/>
            <person name="Nehls U."/>
            <person name="Niculita-Hirzel H."/>
            <person name="Oudot-Le Secq M.P."/>
            <person name="Peter M."/>
            <person name="Quesneville H."/>
            <person name="Rajashekar B."/>
            <person name="Reich M."/>
            <person name="Rouhier N."/>
            <person name="Schmutz J."/>
            <person name="Yin T."/>
            <person name="Chalot M."/>
            <person name="Henrissat B."/>
            <person name="Kuees U."/>
            <person name="Lucas S."/>
            <person name="Van de Peer Y."/>
            <person name="Podila G.K."/>
            <person name="Polle A."/>
            <person name="Pukkila P.J."/>
            <person name="Richardson P.M."/>
            <person name="Rouze P."/>
            <person name="Sanders I.R."/>
            <person name="Stajich J.E."/>
            <person name="Tunlid A."/>
            <person name="Tuskan G."/>
            <person name="Grigoriev I.V."/>
        </authorList>
    </citation>
    <scope>NUCLEOTIDE SEQUENCE [LARGE SCALE GENOMIC DNA]</scope>
    <source>
        <strain evidence="2">S238N-H82 / ATCC MYA-4686</strain>
    </source>
</reference>
<sequence length="72" mass="7990">MDSLWVSPVVDLVLFAAVKDTARLGMVCGRLLLVLWVFAGCSSGDHFGLQRSQIQLWRNAQMTATSRRTTAH</sequence>
<name>B0E1C9_LACBS</name>
<accession>B0E1C9</accession>
<dbReference type="InParanoid" id="B0E1C9"/>
<evidence type="ECO:0000313" key="1">
    <source>
        <dbReference type="EMBL" id="EDQ99344.1"/>
    </source>
</evidence>
<protein>
    <submittedName>
        <fullName evidence="1">Predicted protein</fullName>
    </submittedName>
</protein>
<dbReference type="GeneID" id="6085641"/>
<gene>
    <name evidence="1" type="ORF">LACBIDRAFT_316656</name>
</gene>
<dbReference type="AlphaFoldDB" id="B0E1C9"/>
<dbReference type="Proteomes" id="UP000001194">
    <property type="component" value="Unassembled WGS sequence"/>
</dbReference>
<organism evidence="2">
    <name type="scientific">Laccaria bicolor (strain S238N-H82 / ATCC MYA-4686)</name>
    <name type="common">Bicoloured deceiver</name>
    <name type="synonym">Laccaria laccata var. bicolor</name>
    <dbReference type="NCBI Taxonomy" id="486041"/>
    <lineage>
        <taxon>Eukaryota</taxon>
        <taxon>Fungi</taxon>
        <taxon>Dikarya</taxon>
        <taxon>Basidiomycota</taxon>
        <taxon>Agaricomycotina</taxon>
        <taxon>Agaricomycetes</taxon>
        <taxon>Agaricomycetidae</taxon>
        <taxon>Agaricales</taxon>
        <taxon>Agaricineae</taxon>
        <taxon>Hydnangiaceae</taxon>
        <taxon>Laccaria</taxon>
    </lineage>
</organism>
<dbReference type="KEGG" id="lbc:LACBIDRAFT_316656"/>
<dbReference type="HOGENOM" id="CLU_2722655_0_0_1"/>
<evidence type="ECO:0000313" key="2">
    <source>
        <dbReference type="Proteomes" id="UP000001194"/>
    </source>
</evidence>
<keyword evidence="2" id="KW-1185">Reference proteome</keyword>
<proteinExistence type="predicted"/>
<dbReference type="EMBL" id="DS547166">
    <property type="protein sequence ID" value="EDQ99344.1"/>
    <property type="molecule type" value="Genomic_DNA"/>
</dbReference>
<dbReference type="RefSeq" id="XP_001889990.1">
    <property type="nucleotide sequence ID" value="XM_001889955.1"/>
</dbReference>